<accession>A0ACC2XLE8</accession>
<evidence type="ECO:0000313" key="1">
    <source>
        <dbReference type="EMBL" id="KAJ9124458.1"/>
    </source>
</evidence>
<organism evidence="1 2">
    <name type="scientific">Naganishia onofrii</name>
    <dbReference type="NCBI Taxonomy" id="1851511"/>
    <lineage>
        <taxon>Eukaryota</taxon>
        <taxon>Fungi</taxon>
        <taxon>Dikarya</taxon>
        <taxon>Basidiomycota</taxon>
        <taxon>Agaricomycotina</taxon>
        <taxon>Tremellomycetes</taxon>
        <taxon>Filobasidiales</taxon>
        <taxon>Filobasidiaceae</taxon>
        <taxon>Naganishia</taxon>
    </lineage>
</organism>
<protein>
    <submittedName>
        <fullName evidence="1">Hsp70 nucleotide exchange factor fes1</fullName>
    </submittedName>
</protein>
<keyword evidence="2" id="KW-1185">Reference proteome</keyword>
<evidence type="ECO:0000313" key="2">
    <source>
        <dbReference type="Proteomes" id="UP001234202"/>
    </source>
</evidence>
<gene>
    <name evidence="1" type="primary">FES1</name>
    <name evidence="1" type="ORF">QFC24_003248</name>
</gene>
<dbReference type="EMBL" id="JASBWV010000010">
    <property type="protein sequence ID" value="KAJ9124458.1"/>
    <property type="molecule type" value="Genomic_DNA"/>
</dbReference>
<reference evidence="1" key="1">
    <citation type="submission" date="2023-04" db="EMBL/GenBank/DDBJ databases">
        <title>Draft Genome sequencing of Naganishia species isolated from polar environments using Oxford Nanopore Technology.</title>
        <authorList>
            <person name="Leo P."/>
            <person name="Venkateswaran K."/>
        </authorList>
    </citation>
    <scope>NUCLEOTIDE SEQUENCE</scope>
    <source>
        <strain evidence="1">DBVPG 5303</strain>
    </source>
</reference>
<proteinExistence type="predicted"/>
<sequence>MSTMIHRVNLAPAVRSAATGVPRSAVNFALKGVHGGVGSGHSPDEHGAHGPRKDVTPSWVGSRGALKQSLNVNVRATGILQHRTFSTSRAVERATTDIPDFTPYMAQNPNTNRTLSYFMVGSMGLLAASGAKSTVSDILSNMAASADVLALAKVEVEMSAIPEGKNLIVKWRGKPVFIRHRTADEIDEANKVDVKSLRDPQADDDRVKRPEWLVMLGVCTHLGCVPIGEAGDYGGWFCPCHGSHYDISGRIRKGPAPLNLEIPAYDFSEDEKIIVG</sequence>
<comment type="caution">
    <text evidence="1">The sequence shown here is derived from an EMBL/GenBank/DDBJ whole genome shotgun (WGS) entry which is preliminary data.</text>
</comment>
<name>A0ACC2XLE8_9TREE</name>
<dbReference type="Proteomes" id="UP001234202">
    <property type="component" value="Unassembled WGS sequence"/>
</dbReference>